<dbReference type="PANTHER" id="PTHR41521:SF4">
    <property type="entry name" value="BLR0684 PROTEIN"/>
    <property type="match status" value="1"/>
</dbReference>
<dbReference type="EMBL" id="NAEP01000038">
    <property type="protein sequence ID" value="PDQ35217.1"/>
    <property type="molecule type" value="Genomic_DNA"/>
</dbReference>
<reference evidence="3" key="1">
    <citation type="submission" date="2017-03" db="EMBL/GenBank/DDBJ databases">
        <authorList>
            <person name="Lund M.B."/>
        </authorList>
    </citation>
    <scope>NUCLEOTIDE SEQUENCE [LARGE SCALE GENOMIC DNA]</scope>
</reference>
<accession>A0A2A6FRA9</accession>
<evidence type="ECO:0000313" key="2">
    <source>
        <dbReference type="EMBL" id="PDQ35217.1"/>
    </source>
</evidence>
<dbReference type="InterPro" id="IPR010753">
    <property type="entry name" value="DUF1330"/>
</dbReference>
<dbReference type="AlphaFoldDB" id="A0A2A6FRA9"/>
<proteinExistence type="predicted"/>
<dbReference type="InterPro" id="IPR011008">
    <property type="entry name" value="Dimeric_a/b-barrel"/>
</dbReference>
<dbReference type="SUPFAM" id="SSF54909">
    <property type="entry name" value="Dimeric alpha+beta barrel"/>
    <property type="match status" value="1"/>
</dbReference>
<sequence>MNKGYWVTTYRNINDPTALAAYAELATTAIAAAGGRFVVRGMPSEVHEQGLSERTIVIEFPSVEHAVAAYASTAYQHALAALGRGAERDVRIVAGAE</sequence>
<dbReference type="Pfam" id="PF07045">
    <property type="entry name" value="DUF1330"/>
    <property type="match status" value="1"/>
</dbReference>
<gene>
    <name evidence="2" type="ORF">B5766_07145</name>
</gene>
<protein>
    <recommendedName>
        <fullName evidence="1">DUF1330 domain-containing protein</fullName>
    </recommendedName>
</protein>
<comment type="caution">
    <text evidence="2">The sequence shown here is derived from an EMBL/GenBank/DDBJ whole genome shotgun (WGS) entry which is preliminary data.</text>
</comment>
<name>A0A2A6FRA9_9MICO</name>
<dbReference type="PANTHER" id="PTHR41521">
    <property type="match status" value="1"/>
</dbReference>
<feature type="domain" description="DUF1330" evidence="1">
    <location>
        <begin position="3"/>
        <end position="95"/>
    </location>
</feature>
<evidence type="ECO:0000259" key="1">
    <source>
        <dbReference type="Pfam" id="PF07045"/>
    </source>
</evidence>
<dbReference type="Proteomes" id="UP000219994">
    <property type="component" value="Unassembled WGS sequence"/>
</dbReference>
<evidence type="ECO:0000313" key="3">
    <source>
        <dbReference type="Proteomes" id="UP000219994"/>
    </source>
</evidence>
<organism evidence="2 3">
    <name type="scientific">Candidatus Lumbricidiphila eiseniae</name>
    <dbReference type="NCBI Taxonomy" id="1969409"/>
    <lineage>
        <taxon>Bacteria</taxon>
        <taxon>Bacillati</taxon>
        <taxon>Actinomycetota</taxon>
        <taxon>Actinomycetes</taxon>
        <taxon>Micrococcales</taxon>
        <taxon>Microbacteriaceae</taxon>
        <taxon>Candidatus Lumbricidiphila</taxon>
    </lineage>
</organism>
<dbReference type="Gene3D" id="3.30.70.100">
    <property type="match status" value="1"/>
</dbReference>